<name>A0A8J2XT23_9BACT</name>
<dbReference type="GO" id="GO:0005975">
    <property type="term" value="P:carbohydrate metabolic process"/>
    <property type="evidence" value="ECO:0007669"/>
    <property type="project" value="InterPro"/>
</dbReference>
<evidence type="ECO:0000313" key="4">
    <source>
        <dbReference type="EMBL" id="GGA99914.1"/>
    </source>
</evidence>
<accession>A0A8J2XT23</accession>
<gene>
    <name evidence="4" type="ORF">GCM10011511_24030</name>
</gene>
<dbReference type="PROSITE" id="PS51677">
    <property type="entry name" value="NODB"/>
    <property type="match status" value="1"/>
</dbReference>
<dbReference type="RefSeq" id="WP_188931811.1">
    <property type="nucleotide sequence ID" value="NZ_BMJC01000002.1"/>
</dbReference>
<organism evidence="4 5">
    <name type="scientific">Puia dinghuensis</name>
    <dbReference type="NCBI Taxonomy" id="1792502"/>
    <lineage>
        <taxon>Bacteria</taxon>
        <taxon>Pseudomonadati</taxon>
        <taxon>Bacteroidota</taxon>
        <taxon>Chitinophagia</taxon>
        <taxon>Chitinophagales</taxon>
        <taxon>Chitinophagaceae</taxon>
        <taxon>Puia</taxon>
    </lineage>
</organism>
<dbReference type="InterPro" id="IPR051398">
    <property type="entry name" value="Polysacch_Deacetylase"/>
</dbReference>
<proteinExistence type="predicted"/>
<dbReference type="Gene3D" id="3.20.20.370">
    <property type="entry name" value="Glycoside hydrolase/deacetylase"/>
    <property type="match status" value="1"/>
</dbReference>
<evidence type="ECO:0000259" key="3">
    <source>
        <dbReference type="PROSITE" id="PS51677"/>
    </source>
</evidence>
<dbReference type="PANTHER" id="PTHR34216">
    <property type="match status" value="1"/>
</dbReference>
<evidence type="ECO:0000256" key="1">
    <source>
        <dbReference type="ARBA" id="ARBA00004613"/>
    </source>
</evidence>
<feature type="domain" description="NodB homology" evidence="3">
    <location>
        <begin position="94"/>
        <end position="340"/>
    </location>
</feature>
<reference evidence="4" key="1">
    <citation type="journal article" date="2014" name="Int. J. Syst. Evol. Microbiol.">
        <title>Complete genome sequence of Corynebacterium casei LMG S-19264T (=DSM 44701T), isolated from a smear-ripened cheese.</title>
        <authorList>
            <consortium name="US DOE Joint Genome Institute (JGI-PGF)"/>
            <person name="Walter F."/>
            <person name="Albersmeier A."/>
            <person name="Kalinowski J."/>
            <person name="Ruckert C."/>
        </authorList>
    </citation>
    <scope>NUCLEOTIDE SEQUENCE</scope>
    <source>
        <strain evidence="4">CGMCC 1.15448</strain>
    </source>
</reference>
<reference evidence="4" key="2">
    <citation type="submission" date="2020-09" db="EMBL/GenBank/DDBJ databases">
        <authorList>
            <person name="Sun Q."/>
            <person name="Zhou Y."/>
        </authorList>
    </citation>
    <scope>NUCLEOTIDE SEQUENCE</scope>
    <source>
        <strain evidence="4">CGMCC 1.15448</strain>
    </source>
</reference>
<dbReference type="EMBL" id="BMJC01000002">
    <property type="protein sequence ID" value="GGA99914.1"/>
    <property type="molecule type" value="Genomic_DNA"/>
</dbReference>
<sequence>MNRVLKTFYIWRRKADYCRRDICAFLGLTDSSFKAARGARIVVYHGICQHQPLRFNNIFLTRATFEAHLQFYQKYFNVVSLDDYYHQRFSPHRFNICLHFDDGYANNHTYVLPLLEQYRVPATFFITAVRAAGYDILWNDFLGILSKYGPQQLVFRQETFYKQRARFSRYVSASRGIGLWEMLRSEGFESKARLLNDLYPLAPFRENPQDTDYWLQMTPQQIKELASSPWVTIGAHGYYHNDLPKIPLPDAEKEMFACRQYLEDIIGKPVKAFAFPYGTYTPAVVEAAKRAGFSQLLPLNFHFPESAADPAQRERVIINPYVSVTNQQFNLIKRRYDFWR</sequence>
<keyword evidence="2" id="KW-0732">Signal</keyword>
<dbReference type="PANTHER" id="PTHR34216:SF3">
    <property type="entry name" value="POLY-BETA-1,6-N-ACETYL-D-GLUCOSAMINE N-DEACETYLASE"/>
    <property type="match status" value="1"/>
</dbReference>
<dbReference type="AlphaFoldDB" id="A0A8J2XT23"/>
<dbReference type="GO" id="GO:0016810">
    <property type="term" value="F:hydrolase activity, acting on carbon-nitrogen (but not peptide) bonds"/>
    <property type="evidence" value="ECO:0007669"/>
    <property type="project" value="InterPro"/>
</dbReference>
<dbReference type="Pfam" id="PF01522">
    <property type="entry name" value="Polysacc_deac_1"/>
    <property type="match status" value="2"/>
</dbReference>
<comment type="subcellular location">
    <subcellularLocation>
        <location evidence="1">Secreted</location>
    </subcellularLocation>
</comment>
<dbReference type="CDD" id="cd10918">
    <property type="entry name" value="CE4_NodB_like_5s_6s"/>
    <property type="match status" value="1"/>
</dbReference>
<dbReference type="InterPro" id="IPR011330">
    <property type="entry name" value="Glyco_hydro/deAcase_b/a-brl"/>
</dbReference>
<keyword evidence="5" id="KW-1185">Reference proteome</keyword>
<evidence type="ECO:0000256" key="2">
    <source>
        <dbReference type="ARBA" id="ARBA00022729"/>
    </source>
</evidence>
<comment type="caution">
    <text evidence="4">The sequence shown here is derived from an EMBL/GenBank/DDBJ whole genome shotgun (WGS) entry which is preliminary data.</text>
</comment>
<evidence type="ECO:0000313" key="5">
    <source>
        <dbReference type="Proteomes" id="UP000607559"/>
    </source>
</evidence>
<dbReference type="SUPFAM" id="SSF88713">
    <property type="entry name" value="Glycoside hydrolase/deacetylase"/>
    <property type="match status" value="1"/>
</dbReference>
<dbReference type="InterPro" id="IPR002509">
    <property type="entry name" value="NODB_dom"/>
</dbReference>
<dbReference type="GO" id="GO:0005576">
    <property type="term" value="C:extracellular region"/>
    <property type="evidence" value="ECO:0007669"/>
    <property type="project" value="UniProtKB-SubCell"/>
</dbReference>
<dbReference type="Proteomes" id="UP000607559">
    <property type="component" value="Unassembled WGS sequence"/>
</dbReference>
<protein>
    <recommendedName>
        <fullName evidence="3">NodB homology domain-containing protein</fullName>
    </recommendedName>
</protein>